<dbReference type="InterPro" id="IPR017441">
    <property type="entry name" value="Protein_kinase_ATP_BS"/>
</dbReference>
<proteinExistence type="predicted"/>
<keyword evidence="3" id="KW-0418">Kinase</keyword>
<sequence length="321" mass="37559">MSSTFLKPLGSGKYSDVFMVLSGKNKFAMKISYYREETVRDFSKKMKNGDIKGAQRVKEMDAISVSRKFSDITEILAKSKITPHFVYVYSTHDVKSFIEKLPFDIMEKRLNQLSTFQKRYNNITFMELFSCDLTTFLTRTKYDESLLRSIIFQILYTIAATQKVLPGWRHNDLSTNNVLVKKVVKEHPTRYSVNGTDFYIKTRFFVAITDFDFVHVPNIKRLENKRVTSGNFRVEGVKNNSYDTHFFLKSILKCLIKKHTKDYQATIEFLKGLDLKNEDRQNEEIHDLDPLIILNNGYFDPLKKEIKISHEFSIDNEVVVQ</sequence>
<organismHost>
    <name type="scientific">Chlorella</name>
    <dbReference type="NCBI Taxonomy" id="3071"/>
</organismHost>
<dbReference type="InterPro" id="IPR011009">
    <property type="entry name" value="Kinase-like_dom_sf"/>
</dbReference>
<dbReference type="SUPFAM" id="SSF56112">
    <property type="entry name" value="Protein kinase-like (PK-like)"/>
    <property type="match status" value="1"/>
</dbReference>
<dbReference type="PROSITE" id="PS50011">
    <property type="entry name" value="PROTEIN_KINASE_DOM"/>
    <property type="match status" value="1"/>
</dbReference>
<evidence type="ECO:0000259" key="2">
    <source>
        <dbReference type="PROSITE" id="PS50011"/>
    </source>
</evidence>
<dbReference type="EMBL" id="JX997169">
    <property type="protein sequence ID" value="AGE54032.1"/>
    <property type="molecule type" value="Genomic_DNA"/>
</dbReference>
<gene>
    <name evidence="3" type="primary">IL-3A_690R</name>
    <name evidence="3" type="ORF">PBCVIL3A_690R</name>
</gene>
<keyword evidence="1" id="KW-0067">ATP-binding</keyword>
<dbReference type="GO" id="GO:0005524">
    <property type="term" value="F:ATP binding"/>
    <property type="evidence" value="ECO:0007669"/>
    <property type="project" value="UniProtKB-UniRule"/>
</dbReference>
<keyword evidence="3" id="KW-0808">Transferase</keyword>
<dbReference type="Gene3D" id="1.10.510.10">
    <property type="entry name" value="Transferase(Phosphotransferase) domain 1"/>
    <property type="match status" value="1"/>
</dbReference>
<evidence type="ECO:0000313" key="3">
    <source>
        <dbReference type="EMBL" id="AGE54032.1"/>
    </source>
</evidence>
<feature type="domain" description="Protein kinase" evidence="2">
    <location>
        <begin position="3"/>
        <end position="321"/>
    </location>
</feature>
<reference evidence="3 4" key="1">
    <citation type="submission" date="2012-10" db="EMBL/GenBank/DDBJ databases">
        <title>Towards defining the chloroviruses: a genomic journey through a genus of large DNA viruses.</title>
        <authorList>
            <person name="Jeanniard A."/>
            <person name="Dunigan D.D."/>
            <person name="Gurnon J.R."/>
            <person name="Agarkova I."/>
            <person name="Kang M."/>
            <person name="Vitek J."/>
            <person name="Duncan G."/>
            <person name="McClung O.W."/>
            <person name="Larsen M."/>
            <person name="Claverie J.-M."/>
            <person name="Van Etten J.L."/>
            <person name="Blanc G."/>
        </authorList>
    </citation>
    <scope>NUCLEOTIDE SEQUENCE [LARGE SCALE GENOMIC DNA]</scope>
</reference>
<dbReference type="GO" id="GO:0004672">
    <property type="term" value="F:protein kinase activity"/>
    <property type="evidence" value="ECO:0007669"/>
    <property type="project" value="InterPro"/>
</dbReference>
<name>M1HQA9_PBCVI</name>
<dbReference type="Proteomes" id="UP000247091">
    <property type="component" value="Segment"/>
</dbReference>
<protein>
    <submittedName>
        <fullName evidence="3">Serine/threonine-protein kinase</fullName>
    </submittedName>
</protein>
<evidence type="ECO:0000313" key="4">
    <source>
        <dbReference type="Proteomes" id="UP000247091"/>
    </source>
</evidence>
<accession>M1HQA9</accession>
<dbReference type="InterPro" id="IPR000719">
    <property type="entry name" value="Prot_kinase_dom"/>
</dbReference>
<feature type="binding site" evidence="1">
    <location>
        <position position="30"/>
    </location>
    <ligand>
        <name>ATP</name>
        <dbReference type="ChEBI" id="CHEBI:30616"/>
    </ligand>
</feature>
<evidence type="ECO:0000256" key="1">
    <source>
        <dbReference type="PROSITE-ProRule" id="PRU10141"/>
    </source>
</evidence>
<organism evidence="3 4">
    <name type="scientific">Paramecium bursaria Chlorella virus IL3A</name>
    <name type="common">PBCV-IL3A</name>
    <dbReference type="NCBI Taxonomy" id="46019"/>
    <lineage>
        <taxon>Viruses</taxon>
        <taxon>Varidnaviria</taxon>
        <taxon>Bamfordvirae</taxon>
        <taxon>Nucleocytoviricota</taxon>
        <taxon>Megaviricetes</taxon>
        <taxon>Algavirales</taxon>
        <taxon>Phycodnaviridae</taxon>
        <taxon>Chlorovirus</taxon>
        <taxon>Chlorovirus illinoense</taxon>
    </lineage>
</organism>
<dbReference type="PROSITE" id="PS00107">
    <property type="entry name" value="PROTEIN_KINASE_ATP"/>
    <property type="match status" value="1"/>
</dbReference>
<keyword evidence="1" id="KW-0547">Nucleotide-binding</keyword>